<feature type="region of interest" description="Disordered" evidence="2">
    <location>
        <begin position="618"/>
        <end position="645"/>
    </location>
</feature>
<dbReference type="GeneID" id="5649952"/>
<feature type="compositionally biased region" description="Basic and acidic residues" evidence="2">
    <location>
        <begin position="1023"/>
        <end position="1033"/>
    </location>
</feature>
<dbReference type="OMA" id="CAMEQAT"/>
<feature type="region of interest" description="Disordered" evidence="2">
    <location>
        <begin position="488"/>
        <end position="601"/>
    </location>
</feature>
<dbReference type="VEuPathDB" id="TriTrypDB:LMJLV39_120011700"/>
<evidence type="ECO:0000256" key="1">
    <source>
        <dbReference type="SAM" id="Coils"/>
    </source>
</evidence>
<dbReference type="RefSeq" id="XP_001681667.1">
    <property type="nucleotide sequence ID" value="XM_001681615.1"/>
</dbReference>
<dbReference type="EMBL" id="FR796408">
    <property type="protein sequence ID" value="CAJ02684.1"/>
    <property type="molecule type" value="Genomic_DNA"/>
</dbReference>
<feature type="coiled-coil region" evidence="1">
    <location>
        <begin position="33"/>
        <end position="88"/>
    </location>
</feature>
<dbReference type="VEuPathDB" id="TriTrypDB:LmjF.12.0620"/>
<feature type="region of interest" description="Disordered" evidence="2">
    <location>
        <begin position="1003"/>
        <end position="1064"/>
    </location>
</feature>
<protein>
    <submittedName>
        <fullName evidence="3">Uncharacterized protein</fullName>
    </submittedName>
</protein>
<evidence type="ECO:0000313" key="4">
    <source>
        <dbReference type="Proteomes" id="UP000000542"/>
    </source>
</evidence>
<feature type="compositionally biased region" description="Low complexity" evidence="2">
    <location>
        <begin position="519"/>
        <end position="539"/>
    </location>
</feature>
<dbReference type="KEGG" id="lma:LMJF_12_0620"/>
<keyword evidence="4" id="KW-1185">Reference proteome</keyword>
<feature type="region of interest" description="Disordered" evidence="2">
    <location>
        <begin position="1140"/>
        <end position="1159"/>
    </location>
</feature>
<name>Q4QGN1_LEIMA</name>
<keyword evidence="1" id="KW-0175">Coiled coil</keyword>
<evidence type="ECO:0000256" key="2">
    <source>
        <dbReference type="SAM" id="MobiDB-lite"/>
    </source>
</evidence>
<accession>Q4QGN1</accession>
<evidence type="ECO:0000313" key="3">
    <source>
        <dbReference type="EMBL" id="CAJ02684.1"/>
    </source>
</evidence>
<dbReference type="InParanoid" id="Q4QGN1"/>
<feature type="region of interest" description="Disordered" evidence="2">
    <location>
        <begin position="831"/>
        <end position="861"/>
    </location>
</feature>
<feature type="region of interest" description="Disordered" evidence="2">
    <location>
        <begin position="742"/>
        <end position="763"/>
    </location>
</feature>
<dbReference type="VEuPathDB" id="TriTrypDB:LMJFC_120013400"/>
<feature type="region of interest" description="Disordered" evidence="2">
    <location>
        <begin position="929"/>
        <end position="957"/>
    </location>
</feature>
<dbReference type="Proteomes" id="UP000000542">
    <property type="component" value="Chromosome 12"/>
</dbReference>
<dbReference type="eggNOG" id="ENOG502R0WR">
    <property type="taxonomic scope" value="Eukaryota"/>
</dbReference>
<proteinExistence type="predicted"/>
<dbReference type="VEuPathDB" id="TriTrypDB:LMJSD75_120011600"/>
<gene>
    <name evidence="3" type="ORF">LMJF_12_0620</name>
</gene>
<reference evidence="3 4" key="1">
    <citation type="journal article" date="2005" name="Science">
        <title>The genome of the kinetoplastid parasite, Leishmania major.</title>
        <authorList>
            <person name="Ivens A.C."/>
            <person name="Peacock C.S."/>
            <person name="Worthey E.A."/>
            <person name="Murphy L."/>
            <person name="Aggarwal G."/>
            <person name="Berriman M."/>
            <person name="Sisk E."/>
            <person name="Rajandream M.A."/>
            <person name="Adlem E."/>
            <person name="Aert R."/>
            <person name="Anupama A."/>
            <person name="Apostolou Z."/>
            <person name="Attipoe P."/>
            <person name="Bason N."/>
            <person name="Bauser C."/>
            <person name="Beck A."/>
            <person name="Beverley S.M."/>
            <person name="Bianchettin G."/>
            <person name="Borzym K."/>
            <person name="Bothe G."/>
            <person name="Bruschi C.V."/>
            <person name="Collins M."/>
            <person name="Cadag E."/>
            <person name="Ciarloni L."/>
            <person name="Clayton C."/>
            <person name="Coulson R.M."/>
            <person name="Cronin A."/>
            <person name="Cruz A.K."/>
            <person name="Davies R.M."/>
            <person name="De Gaudenzi J."/>
            <person name="Dobson D.E."/>
            <person name="Duesterhoeft A."/>
            <person name="Fazelina G."/>
            <person name="Fosker N."/>
            <person name="Frasch A.C."/>
            <person name="Fraser A."/>
            <person name="Fuchs M."/>
            <person name="Gabel C."/>
            <person name="Goble A."/>
            <person name="Goffeau A."/>
            <person name="Harris D."/>
            <person name="Hertz-Fowler C."/>
            <person name="Hilbert H."/>
            <person name="Horn D."/>
            <person name="Huang Y."/>
            <person name="Klages S."/>
            <person name="Knights A."/>
            <person name="Kube M."/>
            <person name="Larke N."/>
            <person name="Litvin L."/>
            <person name="Lord A."/>
            <person name="Louie T."/>
            <person name="Marra M."/>
            <person name="Masuy D."/>
            <person name="Matthews K."/>
            <person name="Michaeli S."/>
            <person name="Mottram J.C."/>
            <person name="Muller-Auer S."/>
            <person name="Munden H."/>
            <person name="Nelson S."/>
            <person name="Norbertczak H."/>
            <person name="Oliver K."/>
            <person name="O'neil S."/>
            <person name="Pentony M."/>
            <person name="Pohl T.M."/>
            <person name="Price C."/>
            <person name="Purnelle B."/>
            <person name="Quail M.A."/>
            <person name="Rabbinowitsch E."/>
            <person name="Reinhardt R."/>
            <person name="Rieger M."/>
            <person name="Rinta J."/>
            <person name="Robben J."/>
            <person name="Robertson L."/>
            <person name="Ruiz J.C."/>
            <person name="Rutter S."/>
            <person name="Saunders D."/>
            <person name="Schafer M."/>
            <person name="Schein J."/>
            <person name="Schwartz D.C."/>
            <person name="Seeger K."/>
            <person name="Seyler A."/>
            <person name="Sharp S."/>
            <person name="Shin H."/>
            <person name="Sivam D."/>
            <person name="Squares R."/>
            <person name="Squares S."/>
            <person name="Tosato V."/>
            <person name="Vogt C."/>
            <person name="Volckaert G."/>
            <person name="Wambutt R."/>
            <person name="Warren T."/>
            <person name="Wedler H."/>
            <person name="Woodward J."/>
            <person name="Zhou S."/>
            <person name="Zimmermann W."/>
            <person name="Smith D.F."/>
            <person name="Blackwell J.M."/>
            <person name="Stuart K.D."/>
            <person name="Barrell B."/>
            <person name="Myler P.J."/>
        </authorList>
    </citation>
    <scope>NUCLEOTIDE SEQUENCE [LARGE SCALE GENOMIC DNA]</scope>
    <source>
        <strain evidence="4">MHOM/IL/81/Friedlin</strain>
    </source>
</reference>
<sequence>MVPAATEEASGRHFPCTAADDAIAHSVPLPLLVEQQRHRIRALVQERDAAAAELSELHTLFQRLHDDYEETTREADGLRLQLSSLRAQKDMQSDEHRLLRSSHARQQERIEQFEVEWANNSKHLREQLDALVSERDAMQAQRDASMADSNDLRRQLIQLQAEVHRAESKHREALREQADTHAQQLRSALQEKEEQLQAKAAATRREARLVQQELDQLGAGHTAAHEERESMRWRLSELETVVTKKEQLRVELERMVTMLRSRLDDQEEAARQDVQRYAQRAQDLELLYRGQVAQEQRRAQALQDDLAAARKATQEAMRQQEALQQSHSEQAKDFATRAAKLEDDLRQQLRALRRELEEAQARALEHEAAARRSQRDADTLRATCASEQEARERLQQAQTAQAQQLSRAEGSVTVLQTRLREKEREAELLRCAMEQATWTREMRQAAHHTLASLLGVPRVSVRGGRRRVKEGEEAEGWSPALQLEWAAEAQGTANSPSPREAQQRSDSAPTGAGDTAYAVPEGGESIPSSSEVEGVVPSPFRGAARGMRAQRDPAIASGSPQRPSATPTKAAAGQHVEAIERTVPRDTGPSDGEGHAGSSTEASHLLQPPLLFRAASPLTAAPPLHPGTPRAAGSSSPWPGQGSAGYAAAASSTTAALRSGGAGASPFPSLLRALSFVPAQATAGGANPLRTATSVARSQPPSTPLLSCQQVGHIYNIPEEEEQQHHPQAAVTGGHASGAAYAAEPARGYSRTRRPQSATPLSRQAGEVFFDDVVGPSRAQRFPARVLIRGTDAGAAVPGSHQRQETSAQLVTASTAQVGTFNTHLTPSTYRGSLASSDGVRGAGGARDAQPSFSLGDSPSYDHGASVPGVCAAELIAPLLHPSSAASNNAPAMQRGVSNTNRHRNVLHGGDSALQQYLRDTVQQVLAHHGRGGAPQRGSHRALRERPDGGSAIPAACGYHGDGVNSAGEGDEDDFGSASLLRSSIAVPFVRLAPQPAYTGGFTNSGGATHMIGPGGSSQGDAGQHDSEREHSDAGGAAAVTWNGSSTAATPHKTAAAVSAAGETVQTRRREGGIFQTLEQLAGRQQQLLQSLSHPPHAVMSPTAHSADVPSSLPWQTTAADPSFSEALRSSASIIVPTSLSLQQQGQREPDDSQGVARSSVGVVAAGEAPADAARSALTVSASLSNTNSAGFGKNTVAQSHPAASARYAKGSDAGTDVELDPRQLSYSTTVATTQLTDVKQRDRSAVKQDMVDPTAAAAAVVQGPQPRAERQAAWSSEPALAVRAVATTTASARSAPSVSEISSLSQLERRFATPF</sequence>
<feature type="coiled-coil region" evidence="1">
    <location>
        <begin position="121"/>
        <end position="439"/>
    </location>
</feature>
<feature type="compositionally biased region" description="Polar residues" evidence="2">
    <location>
        <begin position="558"/>
        <end position="567"/>
    </location>
</feature>
<reference evidence="3 4" key="2">
    <citation type="journal article" date="2011" name="Genome Res.">
        <title>Chromosome and gene copy number variation allow major structural change between species and strains of Leishmania.</title>
        <authorList>
            <person name="Rogers M.B."/>
            <person name="Hilley J.D."/>
            <person name="Dickens N.J."/>
            <person name="Wilkes J."/>
            <person name="Bates P.A."/>
            <person name="Depledge D.P."/>
            <person name="Harris D."/>
            <person name="Her Y."/>
            <person name="Herzyk P."/>
            <person name="Imamura H."/>
            <person name="Otto T.D."/>
            <person name="Sanders M."/>
            <person name="Seeger K."/>
            <person name="Dujardin J.C."/>
            <person name="Berriman M."/>
            <person name="Smith D.F."/>
            <person name="Hertz-Fowler C."/>
            <person name="Mottram J.C."/>
        </authorList>
    </citation>
    <scope>NUCLEOTIDE SEQUENCE [LARGE SCALE GENOMIC DNA]</scope>
    <source>
        <strain evidence="4">MHOM/IL/81/Friedlin</strain>
    </source>
</reference>
<organism evidence="3 4">
    <name type="scientific">Leishmania major</name>
    <dbReference type="NCBI Taxonomy" id="5664"/>
    <lineage>
        <taxon>Eukaryota</taxon>
        <taxon>Discoba</taxon>
        <taxon>Euglenozoa</taxon>
        <taxon>Kinetoplastea</taxon>
        <taxon>Metakinetoplastina</taxon>
        <taxon>Trypanosomatida</taxon>
        <taxon>Trypanosomatidae</taxon>
        <taxon>Leishmaniinae</taxon>
        <taxon>Leishmania</taxon>
    </lineage>
</organism>
<dbReference type="HOGENOM" id="CLU_260295_0_0_1"/>